<accession>A0A833YS06</accession>
<evidence type="ECO:0000313" key="1">
    <source>
        <dbReference type="EMBL" id="KAF6078290.1"/>
    </source>
</evidence>
<organism evidence="1 2">
    <name type="scientific">Phyllostomus discolor</name>
    <name type="common">pale spear-nosed bat</name>
    <dbReference type="NCBI Taxonomy" id="89673"/>
    <lineage>
        <taxon>Eukaryota</taxon>
        <taxon>Metazoa</taxon>
        <taxon>Chordata</taxon>
        <taxon>Craniata</taxon>
        <taxon>Vertebrata</taxon>
        <taxon>Euteleostomi</taxon>
        <taxon>Mammalia</taxon>
        <taxon>Eutheria</taxon>
        <taxon>Laurasiatheria</taxon>
        <taxon>Chiroptera</taxon>
        <taxon>Yangochiroptera</taxon>
        <taxon>Phyllostomidae</taxon>
        <taxon>Phyllostominae</taxon>
        <taxon>Phyllostomus</taxon>
    </lineage>
</organism>
<proteinExistence type="predicted"/>
<comment type="caution">
    <text evidence="1">The sequence shown here is derived from an EMBL/GenBank/DDBJ whole genome shotgun (WGS) entry which is preliminary data.</text>
</comment>
<protein>
    <submittedName>
        <fullName evidence="1">Uncharacterized protein</fullName>
    </submittedName>
</protein>
<dbReference type="AlphaFoldDB" id="A0A833YS06"/>
<name>A0A833YS06_9CHIR</name>
<gene>
    <name evidence="1" type="ORF">HJG60_009151</name>
</gene>
<dbReference type="EMBL" id="JABVXQ010000014">
    <property type="protein sequence ID" value="KAF6078290.1"/>
    <property type="molecule type" value="Genomic_DNA"/>
</dbReference>
<reference evidence="1 2" key="1">
    <citation type="journal article" date="2020" name="Nature">
        <title>Six reference-quality genomes reveal evolution of bat adaptations.</title>
        <authorList>
            <person name="Jebb D."/>
            <person name="Huang Z."/>
            <person name="Pippel M."/>
            <person name="Hughes G.M."/>
            <person name="Lavrichenko K."/>
            <person name="Devanna P."/>
            <person name="Winkler S."/>
            <person name="Jermiin L.S."/>
            <person name="Skirmuntt E.C."/>
            <person name="Katzourakis A."/>
            <person name="Burkitt-Gray L."/>
            <person name="Ray D.A."/>
            <person name="Sullivan K.A.M."/>
            <person name="Roscito J.G."/>
            <person name="Kirilenko B.M."/>
            <person name="Davalos L.M."/>
            <person name="Corthals A.P."/>
            <person name="Power M.L."/>
            <person name="Jones G."/>
            <person name="Ransome R.D."/>
            <person name="Dechmann D.K.N."/>
            <person name="Locatelli A.G."/>
            <person name="Puechmaille S.J."/>
            <person name="Fedrigo O."/>
            <person name="Jarvis E.D."/>
            <person name="Hiller M."/>
            <person name="Vernes S.C."/>
            <person name="Myers E.W."/>
            <person name="Teeling E.C."/>
        </authorList>
    </citation>
    <scope>NUCLEOTIDE SEQUENCE [LARGE SCALE GENOMIC DNA]</scope>
    <source>
        <strain evidence="1">Bat1K_MPI-CBG_1</strain>
    </source>
</reference>
<sequence length="173" mass="18356">MASPPPLSPSLQTCSYDLRSTDEARFPGLYRGEPESAADLLELCLGHCGQFSSLTDCPGAPEEGNNLKAATRWRPKTGAEVKGTDGGWLGRTAGLPAPLLPCLISLAPELVSCEVPSPRRACSLDLGVHLRVHHRHGATLAAERGICKCFYFQEAAGMGANSPRNFPAANTVE</sequence>
<evidence type="ECO:0000313" key="2">
    <source>
        <dbReference type="Proteomes" id="UP000664940"/>
    </source>
</evidence>
<dbReference type="Proteomes" id="UP000664940">
    <property type="component" value="Unassembled WGS sequence"/>
</dbReference>